<dbReference type="GO" id="GO:0000993">
    <property type="term" value="F:RNA polymerase II complex binding"/>
    <property type="evidence" value="ECO:0007669"/>
    <property type="project" value="TreeGrafter"/>
</dbReference>
<dbReference type="OrthoDB" id="10072039at2759"/>
<dbReference type="GO" id="GO:1904263">
    <property type="term" value="P:positive regulation of TORC1 signaling"/>
    <property type="evidence" value="ECO:0007669"/>
    <property type="project" value="TreeGrafter"/>
</dbReference>
<evidence type="ECO:0008006" key="5">
    <source>
        <dbReference type="Google" id="ProtNLM"/>
    </source>
</evidence>
<dbReference type="GO" id="GO:0005634">
    <property type="term" value="C:nucleus"/>
    <property type="evidence" value="ECO:0007669"/>
    <property type="project" value="UniProtKB-SubCell"/>
</dbReference>
<dbReference type="Proteomes" id="UP000053676">
    <property type="component" value="Unassembled WGS sequence"/>
</dbReference>
<dbReference type="Gene3D" id="2.20.70.10">
    <property type="match status" value="1"/>
</dbReference>
<evidence type="ECO:0000313" key="3">
    <source>
        <dbReference type="EMBL" id="ETN83779.1"/>
    </source>
</evidence>
<dbReference type="PANTHER" id="PTHR15911">
    <property type="entry name" value="WW DOMAIN-CONTAINING ADAPTER PROTEIN WITH COILED-COIL"/>
    <property type="match status" value="1"/>
</dbReference>
<comment type="subcellular location">
    <subcellularLocation>
        <location evidence="1">Nucleus</location>
    </subcellularLocation>
</comment>
<organism evidence="3 4">
    <name type="scientific">Necator americanus</name>
    <name type="common">Human hookworm</name>
    <dbReference type="NCBI Taxonomy" id="51031"/>
    <lineage>
        <taxon>Eukaryota</taxon>
        <taxon>Metazoa</taxon>
        <taxon>Ecdysozoa</taxon>
        <taxon>Nematoda</taxon>
        <taxon>Chromadorea</taxon>
        <taxon>Rhabditida</taxon>
        <taxon>Rhabditina</taxon>
        <taxon>Rhabditomorpha</taxon>
        <taxon>Strongyloidea</taxon>
        <taxon>Ancylostomatidae</taxon>
        <taxon>Bunostominae</taxon>
        <taxon>Necator</taxon>
    </lineage>
</organism>
<evidence type="ECO:0000313" key="4">
    <source>
        <dbReference type="Proteomes" id="UP000053676"/>
    </source>
</evidence>
<reference evidence="4" key="1">
    <citation type="journal article" date="2014" name="Nat. Genet.">
        <title>Genome of the human hookworm Necator americanus.</title>
        <authorList>
            <person name="Tang Y.T."/>
            <person name="Gao X."/>
            <person name="Rosa B.A."/>
            <person name="Abubucker S."/>
            <person name="Hallsworth-Pepin K."/>
            <person name="Martin J."/>
            <person name="Tyagi R."/>
            <person name="Heizer E."/>
            <person name="Zhang X."/>
            <person name="Bhonagiri-Palsikar V."/>
            <person name="Minx P."/>
            <person name="Warren W.C."/>
            <person name="Wang Q."/>
            <person name="Zhan B."/>
            <person name="Hotez P.J."/>
            <person name="Sternberg P.W."/>
            <person name="Dougall A."/>
            <person name="Gaze S.T."/>
            <person name="Mulvenna J."/>
            <person name="Sotillo J."/>
            <person name="Ranganathan S."/>
            <person name="Rabelo E.M."/>
            <person name="Wilson R.K."/>
            <person name="Felgner P.L."/>
            <person name="Bethony J."/>
            <person name="Hawdon J.M."/>
            <person name="Gasser R.B."/>
            <person name="Loukas A."/>
            <person name="Mitreva M."/>
        </authorList>
    </citation>
    <scope>NUCLEOTIDE SEQUENCE [LARGE SCALE GENOMIC DNA]</scope>
</reference>
<dbReference type="GO" id="GO:0003682">
    <property type="term" value="F:chromatin binding"/>
    <property type="evidence" value="ECO:0007669"/>
    <property type="project" value="TreeGrafter"/>
</dbReference>
<dbReference type="PANTHER" id="PTHR15911:SF6">
    <property type="entry name" value="WW DOMAIN-CONTAINING ADAPTER PROTEIN WITH COILED-COIL"/>
    <property type="match status" value="1"/>
</dbReference>
<evidence type="ECO:0000256" key="1">
    <source>
        <dbReference type="ARBA" id="ARBA00004123"/>
    </source>
</evidence>
<keyword evidence="2" id="KW-0539">Nucleus</keyword>
<protein>
    <recommendedName>
        <fullName evidence="5">WW domain-containing protein</fullName>
    </recommendedName>
</protein>
<dbReference type="GO" id="GO:0010506">
    <property type="term" value="P:regulation of autophagy"/>
    <property type="evidence" value="ECO:0007669"/>
    <property type="project" value="TreeGrafter"/>
</dbReference>
<dbReference type="STRING" id="51031.W2TQ52"/>
<proteinExistence type="predicted"/>
<dbReference type="EMBL" id="KI658094">
    <property type="protein sequence ID" value="ETN83779.1"/>
    <property type="molecule type" value="Genomic_DNA"/>
</dbReference>
<dbReference type="CDD" id="cd00201">
    <property type="entry name" value="WW"/>
    <property type="match status" value="1"/>
</dbReference>
<dbReference type="KEGG" id="nai:NECAME_07207"/>
<evidence type="ECO:0000256" key="2">
    <source>
        <dbReference type="ARBA" id="ARBA00023242"/>
    </source>
</evidence>
<gene>
    <name evidence="3" type="ORF">NECAME_07207</name>
</gene>
<sequence>MVKEIKEFGPWSEQTSSSGRKYFYNRDTEVIFINVENVIQTSITFKREQKIPLETHSYFIQKIFADCKVSQWEKPKEWREYEQRLAEQERLAVEQERLQQQVGLAKLFILMI</sequence>
<name>W2TQ52_NECAM</name>
<keyword evidence="4" id="KW-1185">Reference proteome</keyword>
<dbReference type="InterPro" id="IPR001202">
    <property type="entry name" value="WW_dom"/>
</dbReference>
<accession>W2TQ52</accession>
<dbReference type="InterPro" id="IPR038867">
    <property type="entry name" value="WAC"/>
</dbReference>
<dbReference type="AlphaFoldDB" id="W2TQ52"/>